<dbReference type="InterPro" id="IPR051532">
    <property type="entry name" value="Ester_Hydrolysis_Enzymes"/>
</dbReference>
<dbReference type="RefSeq" id="WP_377713169.1">
    <property type="nucleotide sequence ID" value="NZ_JBHTJM010000002.1"/>
</dbReference>
<evidence type="ECO:0000259" key="1">
    <source>
        <dbReference type="Pfam" id="PF13472"/>
    </source>
</evidence>
<dbReference type="InterPro" id="IPR013830">
    <property type="entry name" value="SGNH_hydro"/>
</dbReference>
<gene>
    <name evidence="2" type="ORF">ACFQ1O_03020</name>
</gene>
<comment type="caution">
    <text evidence="2">The sequence shown here is derived from an EMBL/GenBank/DDBJ whole genome shotgun (WGS) entry which is preliminary data.</text>
</comment>
<dbReference type="Gene3D" id="3.40.50.1110">
    <property type="entry name" value="SGNH hydrolase"/>
    <property type="match status" value="1"/>
</dbReference>
<dbReference type="SUPFAM" id="SSF52266">
    <property type="entry name" value="SGNH hydrolase"/>
    <property type="match status" value="1"/>
</dbReference>
<keyword evidence="3" id="KW-1185">Reference proteome</keyword>
<dbReference type="InterPro" id="IPR036514">
    <property type="entry name" value="SGNH_hydro_sf"/>
</dbReference>
<dbReference type="Gene3D" id="2.60.120.1360">
    <property type="match status" value="1"/>
</dbReference>
<dbReference type="Pfam" id="PF13472">
    <property type="entry name" value="Lipase_GDSL_2"/>
    <property type="match status" value="1"/>
</dbReference>
<dbReference type="PANTHER" id="PTHR30383:SF29">
    <property type="entry name" value="SGNH HYDROLASE-TYPE ESTERASE DOMAIN-CONTAINING PROTEIN"/>
    <property type="match status" value="1"/>
</dbReference>
<accession>A0ABW3HZG3</accession>
<sequence>MNKLLLYILILFCFARVSSQNYILDSIQSIYPFIEYQKNQIKFSQDSPAFKALFKKLNAIKNQEKEDLHVFHIGGSHIQADFYSNKLRHYLQHFVPEAKGQRGFVFPYKLAKTNNPLNYRITSEDNWVGYRCSRPDTTSWGMAGVTAKFTDSIAHINVKANFRNYSKNTYNFNKLRVFYNTWNEGYLVKLVNDSLVSSTSINHSRNYIEFKLNKTIDETDICIERLNFDSNSEFLLMGVELMNDNTGVEYTSIGVNGASFAYYNRCNYFEDQLLTYQPDLFIISVGTNDTYTTDFDAEAYKNHYEGFIQLIQRANPNCAILLTVPNDSYYKRKYANPNTQIAAEVIYKLADKYKMGVWDFYEIMGGLGSSQKWYKNKLMPRDRIHFTRLGYSIKADLLLKALVEAWEEEDNVITNEYLNLFKK</sequence>
<organism evidence="2 3">
    <name type="scientific">Pseudofulvibacter geojedonensis</name>
    <dbReference type="NCBI Taxonomy" id="1123758"/>
    <lineage>
        <taxon>Bacteria</taxon>
        <taxon>Pseudomonadati</taxon>
        <taxon>Bacteroidota</taxon>
        <taxon>Flavobacteriia</taxon>
        <taxon>Flavobacteriales</taxon>
        <taxon>Flavobacteriaceae</taxon>
        <taxon>Pseudofulvibacter</taxon>
    </lineage>
</organism>
<proteinExistence type="predicted"/>
<evidence type="ECO:0000313" key="3">
    <source>
        <dbReference type="Proteomes" id="UP001596997"/>
    </source>
</evidence>
<dbReference type="EMBL" id="JBHTJM010000002">
    <property type="protein sequence ID" value="MFD0962971.1"/>
    <property type="molecule type" value="Genomic_DNA"/>
</dbReference>
<dbReference type="PANTHER" id="PTHR30383">
    <property type="entry name" value="THIOESTERASE 1/PROTEASE 1/LYSOPHOSPHOLIPASE L1"/>
    <property type="match status" value="1"/>
</dbReference>
<evidence type="ECO:0000313" key="2">
    <source>
        <dbReference type="EMBL" id="MFD0962971.1"/>
    </source>
</evidence>
<feature type="domain" description="SGNH hydrolase-type esterase" evidence="1">
    <location>
        <begin position="244"/>
        <end position="392"/>
    </location>
</feature>
<dbReference type="Proteomes" id="UP001596997">
    <property type="component" value="Unassembled WGS sequence"/>
</dbReference>
<name>A0ABW3HZG3_9FLAO</name>
<protein>
    <submittedName>
        <fullName evidence="2">GDSL-type esterase/lipase family protein</fullName>
    </submittedName>
</protein>
<reference evidence="3" key="1">
    <citation type="journal article" date="2019" name="Int. J. Syst. Evol. Microbiol.">
        <title>The Global Catalogue of Microorganisms (GCM) 10K type strain sequencing project: providing services to taxonomists for standard genome sequencing and annotation.</title>
        <authorList>
            <consortium name="The Broad Institute Genomics Platform"/>
            <consortium name="The Broad Institute Genome Sequencing Center for Infectious Disease"/>
            <person name="Wu L."/>
            <person name="Ma J."/>
        </authorList>
    </citation>
    <scope>NUCLEOTIDE SEQUENCE [LARGE SCALE GENOMIC DNA]</scope>
    <source>
        <strain evidence="3">CCUG 62114</strain>
    </source>
</reference>